<dbReference type="AlphaFoldDB" id="A0A3N4L900"/>
<gene>
    <name evidence="1" type="ORF">L211DRAFT_638127</name>
</gene>
<proteinExistence type="predicted"/>
<dbReference type="EMBL" id="ML121590">
    <property type="protein sequence ID" value="RPB19363.1"/>
    <property type="molecule type" value="Genomic_DNA"/>
</dbReference>
<reference evidence="1 2" key="1">
    <citation type="journal article" date="2018" name="Nat. Ecol. Evol.">
        <title>Pezizomycetes genomes reveal the molecular basis of ectomycorrhizal truffle lifestyle.</title>
        <authorList>
            <person name="Murat C."/>
            <person name="Payen T."/>
            <person name="Noel B."/>
            <person name="Kuo A."/>
            <person name="Morin E."/>
            <person name="Chen J."/>
            <person name="Kohler A."/>
            <person name="Krizsan K."/>
            <person name="Balestrini R."/>
            <person name="Da Silva C."/>
            <person name="Montanini B."/>
            <person name="Hainaut M."/>
            <person name="Levati E."/>
            <person name="Barry K.W."/>
            <person name="Belfiori B."/>
            <person name="Cichocki N."/>
            <person name="Clum A."/>
            <person name="Dockter R.B."/>
            <person name="Fauchery L."/>
            <person name="Guy J."/>
            <person name="Iotti M."/>
            <person name="Le Tacon F."/>
            <person name="Lindquist E.A."/>
            <person name="Lipzen A."/>
            <person name="Malagnac F."/>
            <person name="Mello A."/>
            <person name="Molinier V."/>
            <person name="Miyauchi S."/>
            <person name="Poulain J."/>
            <person name="Riccioni C."/>
            <person name="Rubini A."/>
            <person name="Sitrit Y."/>
            <person name="Splivallo R."/>
            <person name="Traeger S."/>
            <person name="Wang M."/>
            <person name="Zifcakova L."/>
            <person name="Wipf D."/>
            <person name="Zambonelli A."/>
            <person name="Paolocci F."/>
            <person name="Nowrousian M."/>
            <person name="Ottonello S."/>
            <person name="Baldrian P."/>
            <person name="Spatafora J.W."/>
            <person name="Henrissat B."/>
            <person name="Nagy L.G."/>
            <person name="Aury J.M."/>
            <person name="Wincker P."/>
            <person name="Grigoriev I.V."/>
            <person name="Bonfante P."/>
            <person name="Martin F.M."/>
        </authorList>
    </citation>
    <scope>NUCLEOTIDE SEQUENCE [LARGE SCALE GENOMIC DNA]</scope>
    <source>
        <strain evidence="1 2">ATCC MYA-4762</strain>
    </source>
</reference>
<sequence>MLQFPRLREMQRLGKAPSTTVGALSSLLSESRGGGATVVAYGPGIRESSCCRGWGPRVGRSGLRVRKMYRNPARN</sequence>
<accession>A0A3N4L900</accession>
<protein>
    <submittedName>
        <fullName evidence="1">Uncharacterized protein</fullName>
    </submittedName>
</protein>
<dbReference type="Proteomes" id="UP000267821">
    <property type="component" value="Unassembled WGS sequence"/>
</dbReference>
<keyword evidence="2" id="KW-1185">Reference proteome</keyword>
<organism evidence="1 2">
    <name type="scientific">Terfezia boudieri ATCC MYA-4762</name>
    <dbReference type="NCBI Taxonomy" id="1051890"/>
    <lineage>
        <taxon>Eukaryota</taxon>
        <taxon>Fungi</taxon>
        <taxon>Dikarya</taxon>
        <taxon>Ascomycota</taxon>
        <taxon>Pezizomycotina</taxon>
        <taxon>Pezizomycetes</taxon>
        <taxon>Pezizales</taxon>
        <taxon>Pezizaceae</taxon>
        <taxon>Terfezia</taxon>
    </lineage>
</organism>
<evidence type="ECO:0000313" key="1">
    <source>
        <dbReference type="EMBL" id="RPB19363.1"/>
    </source>
</evidence>
<evidence type="ECO:0000313" key="2">
    <source>
        <dbReference type="Proteomes" id="UP000267821"/>
    </source>
</evidence>
<dbReference type="InParanoid" id="A0A3N4L900"/>
<name>A0A3N4L900_9PEZI</name>